<proteinExistence type="predicted"/>
<evidence type="ECO:0000313" key="3">
    <source>
        <dbReference type="Proteomes" id="UP000285961"/>
    </source>
</evidence>
<comment type="caution">
    <text evidence="2">The sequence shown here is derived from an EMBL/GenBank/DDBJ whole genome shotgun (WGS) entry which is preliminary data.</text>
</comment>
<evidence type="ECO:0000259" key="1">
    <source>
        <dbReference type="Pfam" id="PF01243"/>
    </source>
</evidence>
<reference evidence="2 3" key="1">
    <citation type="journal article" date="2017" name="ISME J.">
        <title>Energy and carbon metabolisms in a deep terrestrial subsurface fluid microbial community.</title>
        <authorList>
            <person name="Momper L."/>
            <person name="Jungbluth S.P."/>
            <person name="Lee M.D."/>
            <person name="Amend J.P."/>
        </authorList>
    </citation>
    <scope>NUCLEOTIDE SEQUENCE [LARGE SCALE GENOMIC DNA]</scope>
    <source>
        <strain evidence="2">SURF_17</strain>
    </source>
</reference>
<accession>A0A419ERH3</accession>
<dbReference type="SUPFAM" id="SSF50475">
    <property type="entry name" value="FMN-binding split barrel"/>
    <property type="match status" value="1"/>
</dbReference>
<dbReference type="Gene3D" id="2.30.110.10">
    <property type="entry name" value="Electron Transport, Fmn-binding Protein, Chain A"/>
    <property type="match status" value="1"/>
</dbReference>
<dbReference type="Pfam" id="PF01243">
    <property type="entry name" value="PNPOx_N"/>
    <property type="match status" value="1"/>
</dbReference>
<gene>
    <name evidence="2" type="ORF">C4532_16870</name>
</gene>
<dbReference type="AlphaFoldDB" id="A0A419ERH3"/>
<dbReference type="EMBL" id="QZKI01000121">
    <property type="protein sequence ID" value="RJP65952.1"/>
    <property type="molecule type" value="Genomic_DNA"/>
</dbReference>
<dbReference type="InterPro" id="IPR012349">
    <property type="entry name" value="Split_barrel_FMN-bd"/>
</dbReference>
<dbReference type="Proteomes" id="UP000285961">
    <property type="component" value="Unassembled WGS sequence"/>
</dbReference>
<sequence>MKELFASQKLAVLATHNEKQSYASLVAFASTADLKQLLFATTRATRKYANLAANPNVALLIDNRSNRETDFHKAVAATATGKTTEVGTRERTRLLKLYLGKHPHLREFVSSPNCALLKVKVDSYFVVNRFQNVMELRPR</sequence>
<protein>
    <submittedName>
        <fullName evidence="2">Pyridoxamine 5'-phosphate oxidase family protein</fullName>
    </submittedName>
</protein>
<feature type="domain" description="Pyridoxamine 5'-phosphate oxidase N-terminal" evidence="1">
    <location>
        <begin position="1"/>
        <end position="123"/>
    </location>
</feature>
<organism evidence="2 3">
    <name type="scientific">Candidatus Abyssobacteria bacterium SURF_17</name>
    <dbReference type="NCBI Taxonomy" id="2093361"/>
    <lineage>
        <taxon>Bacteria</taxon>
        <taxon>Pseudomonadati</taxon>
        <taxon>Candidatus Hydrogenedentota</taxon>
        <taxon>Candidatus Abyssobacteria</taxon>
    </lineage>
</organism>
<dbReference type="InterPro" id="IPR011576">
    <property type="entry name" value="Pyridox_Oxase_N"/>
</dbReference>
<evidence type="ECO:0000313" key="2">
    <source>
        <dbReference type="EMBL" id="RJP65952.1"/>
    </source>
</evidence>
<name>A0A419ERH3_9BACT</name>